<dbReference type="InterPro" id="IPR035406">
    <property type="entry name" value="DUF5412"/>
</dbReference>
<keyword evidence="1" id="KW-0472">Membrane</keyword>
<dbReference type="Pfam" id="PF17428">
    <property type="entry name" value="DUF5412"/>
    <property type="match status" value="1"/>
</dbReference>
<gene>
    <name evidence="2" type="ORF">DQG23_02400</name>
</gene>
<evidence type="ECO:0000313" key="3">
    <source>
        <dbReference type="Proteomes" id="UP000250369"/>
    </source>
</evidence>
<feature type="transmembrane region" description="Helical" evidence="1">
    <location>
        <begin position="20"/>
        <end position="43"/>
    </location>
</feature>
<proteinExistence type="predicted"/>
<dbReference type="AlphaFoldDB" id="A0A329MSW4"/>
<keyword evidence="3" id="KW-1185">Reference proteome</keyword>
<accession>A0A329MSW4</accession>
<evidence type="ECO:0008006" key="4">
    <source>
        <dbReference type="Google" id="ProtNLM"/>
    </source>
</evidence>
<keyword evidence="1" id="KW-0812">Transmembrane</keyword>
<dbReference type="EMBL" id="QMFB01000001">
    <property type="protein sequence ID" value="RAV23069.1"/>
    <property type="molecule type" value="Genomic_DNA"/>
</dbReference>
<dbReference type="OrthoDB" id="2357451at2"/>
<sequence>MEHFTYEQDKRESKRTIRKVIIAVFSILLLFACAFGYFVYWAFFDMNRLPTGEFITQSTSPDGKYTVKAYLTNGSITTDFSVRAELVFNERSKKKKNIYWQYRDRTANIFWLDNDTVKINGKVLNMPNEKYDYRNE</sequence>
<name>A0A329MSW4_9BACL</name>
<organism evidence="2 3">
    <name type="scientific">Paenibacillus contaminans</name>
    <dbReference type="NCBI Taxonomy" id="450362"/>
    <lineage>
        <taxon>Bacteria</taxon>
        <taxon>Bacillati</taxon>
        <taxon>Bacillota</taxon>
        <taxon>Bacilli</taxon>
        <taxon>Bacillales</taxon>
        <taxon>Paenibacillaceae</taxon>
        <taxon>Paenibacillus</taxon>
    </lineage>
</organism>
<protein>
    <recommendedName>
        <fullName evidence="4">DUF5412 domain-containing protein</fullName>
    </recommendedName>
</protein>
<evidence type="ECO:0000256" key="1">
    <source>
        <dbReference type="SAM" id="Phobius"/>
    </source>
</evidence>
<dbReference type="RefSeq" id="WP_113029179.1">
    <property type="nucleotide sequence ID" value="NZ_QMFB01000001.1"/>
</dbReference>
<reference evidence="2 3" key="1">
    <citation type="journal article" date="2009" name="Int. J. Syst. Evol. Microbiol.">
        <title>Paenibacillus contaminans sp. nov., isolated from a contaminated laboratory plate.</title>
        <authorList>
            <person name="Chou J.H."/>
            <person name="Lee J.H."/>
            <person name="Lin M.C."/>
            <person name="Chang P.S."/>
            <person name="Arun A.B."/>
            <person name="Young C.C."/>
            <person name="Chen W.M."/>
        </authorList>
    </citation>
    <scope>NUCLEOTIDE SEQUENCE [LARGE SCALE GENOMIC DNA]</scope>
    <source>
        <strain evidence="2 3">CKOBP-6</strain>
    </source>
</reference>
<keyword evidence="1" id="KW-1133">Transmembrane helix</keyword>
<comment type="caution">
    <text evidence="2">The sequence shown here is derived from an EMBL/GenBank/DDBJ whole genome shotgun (WGS) entry which is preliminary data.</text>
</comment>
<dbReference type="Proteomes" id="UP000250369">
    <property type="component" value="Unassembled WGS sequence"/>
</dbReference>
<evidence type="ECO:0000313" key="2">
    <source>
        <dbReference type="EMBL" id="RAV23069.1"/>
    </source>
</evidence>